<dbReference type="EMBL" id="CP015118">
    <property type="protein sequence ID" value="ARN20684.1"/>
    <property type="molecule type" value="Genomic_DNA"/>
</dbReference>
<keyword evidence="3" id="KW-0998">Cell outer membrane</keyword>
<proteinExistence type="predicted"/>
<reference evidence="4 5" key="1">
    <citation type="submission" date="2016-04" db="EMBL/GenBank/DDBJ databases">
        <title>Complete genome sequence of natural rubber-degrading, novel Gram-negative bacterium, Rhizobacter gummiphilus strain NS21.</title>
        <authorList>
            <person name="Tabata M."/>
            <person name="Kasai D."/>
            <person name="Fukuda M."/>
        </authorList>
    </citation>
    <scope>NUCLEOTIDE SEQUENCE [LARGE SCALE GENOMIC DNA]</scope>
    <source>
        <strain evidence="4 5">NS21</strain>
    </source>
</reference>
<dbReference type="InterPro" id="IPR013686">
    <property type="entry name" value="Polypept-transport_assoc_ShlB"/>
</dbReference>
<dbReference type="GO" id="GO:0098046">
    <property type="term" value="C:type V protein secretion system complex"/>
    <property type="evidence" value="ECO:0007669"/>
    <property type="project" value="TreeGrafter"/>
</dbReference>
<dbReference type="Gene3D" id="3.10.20.310">
    <property type="entry name" value="membrane protein fhac"/>
    <property type="match status" value="1"/>
</dbReference>
<keyword evidence="2" id="KW-0812">Transmembrane</keyword>
<dbReference type="AlphaFoldDB" id="A0A1W6L8Z9"/>
<dbReference type="KEGG" id="rgu:A4W93_12690"/>
<dbReference type="InterPro" id="IPR051544">
    <property type="entry name" value="TPS_OM_transporter"/>
</dbReference>
<name>A0A1W6L8Z9_9BURK</name>
<dbReference type="InterPro" id="IPR005565">
    <property type="entry name" value="Hemolysn_activator_HlyB_C"/>
</dbReference>
<evidence type="ECO:0000256" key="1">
    <source>
        <dbReference type="ARBA" id="ARBA00022452"/>
    </source>
</evidence>
<dbReference type="GO" id="GO:0008320">
    <property type="term" value="F:protein transmembrane transporter activity"/>
    <property type="evidence" value="ECO:0007669"/>
    <property type="project" value="TreeGrafter"/>
</dbReference>
<evidence type="ECO:0000313" key="4">
    <source>
        <dbReference type="EMBL" id="ARN20684.1"/>
    </source>
</evidence>
<dbReference type="GO" id="GO:0046819">
    <property type="term" value="P:protein secretion by the type V secretion system"/>
    <property type="evidence" value="ECO:0007669"/>
    <property type="project" value="TreeGrafter"/>
</dbReference>
<sequence>MDLRMKHPLALCVAAALASLAALPAAAQAPAEAAAPARFTLTRVQFPETTAVPPDVLQQAVAPFIGKEISSAELGPIAAAVRRVYEDRGLGLAGVAFPSQNLAGGVLLVAISEPRIARLIVENPEKPPIPDARTRAVLERNGVAAGQPLDLRQLDRAMYTLNDWPGVKAKATLTPTGDENAYSVAVQTEAGRSWDASVDADNHGTDISGKARIGALARWNNPLGIGDNLDLRLVASQGSGNLVGRIGYEAPIGPTPWRAGVGYSRVNYELNDSFDGALGTADVVDASLSYPFIRSRDLNVVGRLSAEHKKLYDEFFDESSDKRITAATAQVSFESRDGLWGGGYNGGFAGLMFGRLRTSATVQESIDTTTLGGFTKLTGQATRLQSLTQNFSLYLGLAGQAASQNLDNAEKMTLGGPRGVRSYPAAEAPSDQGAILNTEVRWWVNPQWSTFLFYDLGHGRARKEPGASVEDNTRTLHGTGLGLQYTNPELFTLKATLGVRGKSEPVLSDTDDTGRSLLLVQIQHSF</sequence>
<dbReference type="Pfam" id="PF03865">
    <property type="entry name" value="ShlB"/>
    <property type="match status" value="1"/>
</dbReference>
<dbReference type="STRING" id="946333.A4W93_12690"/>
<dbReference type="Pfam" id="PF08479">
    <property type="entry name" value="POTRA_2"/>
    <property type="match status" value="1"/>
</dbReference>
<gene>
    <name evidence="4" type="ORF">A4W93_12690</name>
</gene>
<accession>A0A1W6L8Z9</accession>
<keyword evidence="1" id="KW-1134">Transmembrane beta strand</keyword>
<dbReference type="PANTHER" id="PTHR34597:SF1">
    <property type="entry name" value="HEME_HEMOPEXIN TRANSPORTER PROTEIN HUXB"/>
    <property type="match status" value="1"/>
</dbReference>
<dbReference type="Gene3D" id="2.40.160.50">
    <property type="entry name" value="membrane protein fhac: a member of the omp85/tpsb transporter family"/>
    <property type="match status" value="1"/>
</dbReference>
<protein>
    <submittedName>
        <fullName evidence="4">Uncharacterized protein</fullName>
    </submittedName>
</protein>
<evidence type="ECO:0000313" key="5">
    <source>
        <dbReference type="Proteomes" id="UP000193427"/>
    </source>
</evidence>
<evidence type="ECO:0000256" key="2">
    <source>
        <dbReference type="ARBA" id="ARBA00022692"/>
    </source>
</evidence>
<keyword evidence="1" id="KW-0472">Membrane</keyword>
<keyword evidence="5" id="KW-1185">Reference proteome</keyword>
<organism evidence="4 5">
    <name type="scientific">Piscinibacter gummiphilus</name>
    <dbReference type="NCBI Taxonomy" id="946333"/>
    <lineage>
        <taxon>Bacteria</taxon>
        <taxon>Pseudomonadati</taxon>
        <taxon>Pseudomonadota</taxon>
        <taxon>Betaproteobacteria</taxon>
        <taxon>Burkholderiales</taxon>
        <taxon>Sphaerotilaceae</taxon>
        <taxon>Piscinibacter</taxon>
    </lineage>
</organism>
<evidence type="ECO:0000256" key="3">
    <source>
        <dbReference type="ARBA" id="ARBA00023237"/>
    </source>
</evidence>
<dbReference type="Proteomes" id="UP000193427">
    <property type="component" value="Chromosome"/>
</dbReference>
<dbReference type="PANTHER" id="PTHR34597">
    <property type="entry name" value="SLR1661 PROTEIN"/>
    <property type="match status" value="1"/>
</dbReference>